<reference evidence="1" key="1">
    <citation type="submission" date="2022-07" db="EMBL/GenBank/DDBJ databases">
        <title>Genome Sequence of Phlebia brevispora.</title>
        <authorList>
            <person name="Buettner E."/>
        </authorList>
    </citation>
    <scope>NUCLEOTIDE SEQUENCE</scope>
    <source>
        <strain evidence="1">MPL23</strain>
    </source>
</reference>
<gene>
    <name evidence="1" type="ORF">NM688_g3733</name>
</gene>
<evidence type="ECO:0000313" key="2">
    <source>
        <dbReference type="Proteomes" id="UP001148662"/>
    </source>
</evidence>
<accession>A0ACC1T4P2</accession>
<comment type="caution">
    <text evidence="1">The sequence shown here is derived from an EMBL/GenBank/DDBJ whole genome shotgun (WGS) entry which is preliminary data.</text>
</comment>
<dbReference type="EMBL" id="JANHOG010000565">
    <property type="protein sequence ID" value="KAJ3553213.1"/>
    <property type="molecule type" value="Genomic_DNA"/>
</dbReference>
<protein>
    <submittedName>
        <fullName evidence="1">Uncharacterized protein</fullName>
    </submittedName>
</protein>
<sequence length="543" mass="60894">MTPIFQHVLSKLQFRCRVPIIIRGSYEATYRSTDAWQIHVFSTLVDAFKILDPSILRQIVHQTYIKAYEEPTFESKTYARLLDYAVLARDSNTEVQRRVPPEVLNVLFRLITSILQDMIDGMTGSKTLDALNISHFEELLQFFFDTFPVMDRVTSNERWFMRSREQIHNLMTGVLSTPALISVFLECLASHRGFLTPDIWGKCLQHPAQRAFESLSTDDGANVLATITAFFQTKLHSQDPLTTYQTLICTGCVPFPPPSSDDYCAQLKRIFSLITASLNKAFHLPTRSLPLSPSPEPEPRTPKPLDGDCRISALAYSILSWIDGYFDGVPSGSESNWRHVQSDSDNIGKQNSHYYQWRDLFDVGESTYPDDLIALLGKLSTGDARSQRGRKFWRIRRLEDIERGDFSRGPGIVHDPTRSACSSMPLRINEHDAEARSNLRELQILPSSGLGGDTTEQPVHESQSPMVREDPVVGAKSLRTPAYNAPKSLGPTSDWKAQNVEADRRFDVVPLGQGTGLTESKEDTLVGVSEEYAGIAASESAGQ</sequence>
<evidence type="ECO:0000313" key="1">
    <source>
        <dbReference type="EMBL" id="KAJ3553213.1"/>
    </source>
</evidence>
<proteinExistence type="predicted"/>
<name>A0ACC1T4P2_9APHY</name>
<dbReference type="Proteomes" id="UP001148662">
    <property type="component" value="Unassembled WGS sequence"/>
</dbReference>
<organism evidence="1 2">
    <name type="scientific">Phlebia brevispora</name>
    <dbReference type="NCBI Taxonomy" id="194682"/>
    <lineage>
        <taxon>Eukaryota</taxon>
        <taxon>Fungi</taxon>
        <taxon>Dikarya</taxon>
        <taxon>Basidiomycota</taxon>
        <taxon>Agaricomycotina</taxon>
        <taxon>Agaricomycetes</taxon>
        <taxon>Polyporales</taxon>
        <taxon>Meruliaceae</taxon>
        <taxon>Phlebia</taxon>
    </lineage>
</organism>
<keyword evidence="2" id="KW-1185">Reference proteome</keyword>